<evidence type="ECO:0000256" key="9">
    <source>
        <dbReference type="ARBA" id="ARBA00022989"/>
    </source>
</evidence>
<comment type="pathway">
    <text evidence="2">Protein modification; protein ubiquitination.</text>
</comment>
<name>A0A9P4H7X9_9PLEO</name>
<dbReference type="InterPro" id="IPR013083">
    <property type="entry name" value="Znf_RING/FYVE/PHD"/>
</dbReference>
<evidence type="ECO:0000256" key="2">
    <source>
        <dbReference type="ARBA" id="ARBA00004906"/>
    </source>
</evidence>
<dbReference type="SUPFAM" id="SSF57850">
    <property type="entry name" value="RING/U-box"/>
    <property type="match status" value="1"/>
</dbReference>
<keyword evidence="9 13" id="KW-1133">Transmembrane helix</keyword>
<keyword evidence="4 13" id="KW-0812">Transmembrane</keyword>
<keyword evidence="5" id="KW-0479">Metal-binding</keyword>
<dbReference type="OrthoDB" id="8062037at2759"/>
<dbReference type="PANTHER" id="PTHR45768:SF18">
    <property type="entry name" value="RING-H2 FINGER PROTEIN ATL47-RELATED"/>
    <property type="match status" value="1"/>
</dbReference>
<dbReference type="InterPro" id="IPR001841">
    <property type="entry name" value="Znf_RING"/>
</dbReference>
<comment type="caution">
    <text evidence="15">The sequence shown here is derived from an EMBL/GenBank/DDBJ whole genome shotgun (WGS) entry which is preliminary data.</text>
</comment>
<organism evidence="15 16">
    <name type="scientific">Setomelanomma holmii</name>
    <dbReference type="NCBI Taxonomy" id="210430"/>
    <lineage>
        <taxon>Eukaryota</taxon>
        <taxon>Fungi</taxon>
        <taxon>Dikarya</taxon>
        <taxon>Ascomycota</taxon>
        <taxon>Pezizomycotina</taxon>
        <taxon>Dothideomycetes</taxon>
        <taxon>Pleosporomycetidae</taxon>
        <taxon>Pleosporales</taxon>
        <taxon>Pleosporineae</taxon>
        <taxon>Phaeosphaeriaceae</taxon>
        <taxon>Setomelanomma</taxon>
    </lineage>
</organism>
<dbReference type="PROSITE" id="PS50089">
    <property type="entry name" value="ZF_RING_2"/>
    <property type="match status" value="1"/>
</dbReference>
<dbReference type="CDD" id="cd16448">
    <property type="entry name" value="RING-H2"/>
    <property type="match status" value="1"/>
</dbReference>
<dbReference type="GO" id="GO:0016740">
    <property type="term" value="F:transferase activity"/>
    <property type="evidence" value="ECO:0007669"/>
    <property type="project" value="UniProtKB-KW"/>
</dbReference>
<gene>
    <name evidence="15" type="ORF">EK21DRAFT_66735</name>
</gene>
<evidence type="ECO:0000313" key="16">
    <source>
        <dbReference type="Proteomes" id="UP000799777"/>
    </source>
</evidence>
<keyword evidence="6 11" id="KW-0863">Zinc-finger</keyword>
<keyword evidence="16" id="KW-1185">Reference proteome</keyword>
<dbReference type="PANTHER" id="PTHR45768">
    <property type="entry name" value="E3 UBIQUITIN-PROTEIN LIGASE RNF13-LIKE"/>
    <property type="match status" value="1"/>
</dbReference>
<evidence type="ECO:0000256" key="11">
    <source>
        <dbReference type="PROSITE-ProRule" id="PRU00175"/>
    </source>
</evidence>
<comment type="subcellular location">
    <subcellularLocation>
        <location evidence="1">Membrane</location>
        <topology evidence="1">Single-pass membrane protein</topology>
    </subcellularLocation>
</comment>
<dbReference type="Pfam" id="PF13639">
    <property type="entry name" value="zf-RING_2"/>
    <property type="match status" value="1"/>
</dbReference>
<evidence type="ECO:0000259" key="14">
    <source>
        <dbReference type="PROSITE" id="PS50089"/>
    </source>
</evidence>
<feature type="region of interest" description="Disordered" evidence="12">
    <location>
        <begin position="65"/>
        <end position="85"/>
    </location>
</feature>
<evidence type="ECO:0000256" key="1">
    <source>
        <dbReference type="ARBA" id="ARBA00004167"/>
    </source>
</evidence>
<evidence type="ECO:0000256" key="4">
    <source>
        <dbReference type="ARBA" id="ARBA00022692"/>
    </source>
</evidence>
<feature type="compositionally biased region" description="Basic and acidic residues" evidence="12">
    <location>
        <begin position="68"/>
        <end position="85"/>
    </location>
</feature>
<dbReference type="SMART" id="SM00184">
    <property type="entry name" value="RING"/>
    <property type="match status" value="1"/>
</dbReference>
<proteinExistence type="predicted"/>
<evidence type="ECO:0000256" key="13">
    <source>
        <dbReference type="SAM" id="Phobius"/>
    </source>
</evidence>
<keyword evidence="10 13" id="KW-0472">Membrane</keyword>
<evidence type="ECO:0000256" key="10">
    <source>
        <dbReference type="ARBA" id="ARBA00023136"/>
    </source>
</evidence>
<evidence type="ECO:0000256" key="5">
    <source>
        <dbReference type="ARBA" id="ARBA00022723"/>
    </source>
</evidence>
<dbReference type="EMBL" id="ML978195">
    <property type="protein sequence ID" value="KAF2029906.1"/>
    <property type="molecule type" value="Genomic_DNA"/>
</dbReference>
<feature type="domain" description="RING-type" evidence="14">
    <location>
        <begin position="95"/>
        <end position="168"/>
    </location>
</feature>
<evidence type="ECO:0000256" key="3">
    <source>
        <dbReference type="ARBA" id="ARBA00022679"/>
    </source>
</evidence>
<dbReference type="Gene3D" id="3.30.40.10">
    <property type="entry name" value="Zinc/RING finger domain, C3HC4 (zinc finger)"/>
    <property type="match status" value="1"/>
</dbReference>
<accession>A0A9P4H7X9</accession>
<keyword evidence="8" id="KW-0862">Zinc</keyword>
<dbReference type="GO" id="GO:0008270">
    <property type="term" value="F:zinc ion binding"/>
    <property type="evidence" value="ECO:0007669"/>
    <property type="project" value="UniProtKB-KW"/>
</dbReference>
<evidence type="ECO:0000256" key="8">
    <source>
        <dbReference type="ARBA" id="ARBA00022833"/>
    </source>
</evidence>
<feature type="transmembrane region" description="Helical" evidence="13">
    <location>
        <begin position="6"/>
        <end position="29"/>
    </location>
</feature>
<keyword evidence="3" id="KW-0808">Transferase</keyword>
<dbReference type="AlphaFoldDB" id="A0A9P4H7X9"/>
<evidence type="ECO:0000313" key="15">
    <source>
        <dbReference type="EMBL" id="KAF2029906.1"/>
    </source>
</evidence>
<evidence type="ECO:0000256" key="7">
    <source>
        <dbReference type="ARBA" id="ARBA00022786"/>
    </source>
</evidence>
<sequence length="273" mass="29979">MTPTAFAFLIPVFVVVVTNRFHSLCVFCIRRRQRPIPPLRRPQKKPALRRKEARQRLGLVTDVVSASDEPKAQQEGAVEEREHVAESSSVSERECAICLSTLHAPSPPEPALITSQATVDDAAVPVPSTSTPDANTSILKLQVCSHEFHSECLVSWFVLRKTSCPICRAAYISKEEMKAYEDEEAALTAEPAVVEQMSVVEPPIIVGRHIIRTGDTGGDRQTSNWGYFWRGEGSVRPVAAADAGANANVAGIVENGGVQAERPNRWRRMLGRT</sequence>
<dbReference type="GO" id="GO:0016020">
    <property type="term" value="C:membrane"/>
    <property type="evidence" value="ECO:0007669"/>
    <property type="project" value="UniProtKB-SubCell"/>
</dbReference>
<keyword evidence="7" id="KW-0833">Ubl conjugation pathway</keyword>
<reference evidence="15" key="1">
    <citation type="journal article" date="2020" name="Stud. Mycol.">
        <title>101 Dothideomycetes genomes: a test case for predicting lifestyles and emergence of pathogens.</title>
        <authorList>
            <person name="Haridas S."/>
            <person name="Albert R."/>
            <person name="Binder M."/>
            <person name="Bloem J."/>
            <person name="Labutti K."/>
            <person name="Salamov A."/>
            <person name="Andreopoulos B."/>
            <person name="Baker S."/>
            <person name="Barry K."/>
            <person name="Bills G."/>
            <person name="Bluhm B."/>
            <person name="Cannon C."/>
            <person name="Castanera R."/>
            <person name="Culley D."/>
            <person name="Daum C."/>
            <person name="Ezra D."/>
            <person name="Gonzalez J."/>
            <person name="Henrissat B."/>
            <person name="Kuo A."/>
            <person name="Liang C."/>
            <person name="Lipzen A."/>
            <person name="Lutzoni F."/>
            <person name="Magnuson J."/>
            <person name="Mondo S."/>
            <person name="Nolan M."/>
            <person name="Ohm R."/>
            <person name="Pangilinan J."/>
            <person name="Park H.-J."/>
            <person name="Ramirez L."/>
            <person name="Alfaro M."/>
            <person name="Sun H."/>
            <person name="Tritt A."/>
            <person name="Yoshinaga Y."/>
            <person name="Zwiers L.-H."/>
            <person name="Turgeon B."/>
            <person name="Goodwin S."/>
            <person name="Spatafora J."/>
            <person name="Crous P."/>
            <person name="Grigoriev I."/>
        </authorList>
    </citation>
    <scope>NUCLEOTIDE SEQUENCE</scope>
    <source>
        <strain evidence="15">CBS 110217</strain>
    </source>
</reference>
<evidence type="ECO:0000256" key="12">
    <source>
        <dbReference type="SAM" id="MobiDB-lite"/>
    </source>
</evidence>
<protein>
    <recommendedName>
        <fullName evidence="14">RING-type domain-containing protein</fullName>
    </recommendedName>
</protein>
<dbReference type="Proteomes" id="UP000799777">
    <property type="component" value="Unassembled WGS sequence"/>
</dbReference>
<evidence type="ECO:0000256" key="6">
    <source>
        <dbReference type="ARBA" id="ARBA00022771"/>
    </source>
</evidence>